<protein>
    <submittedName>
        <fullName evidence="2">Uncharacterized protein</fullName>
    </submittedName>
</protein>
<keyword evidence="1" id="KW-0472">Membrane</keyword>
<evidence type="ECO:0000313" key="3">
    <source>
        <dbReference type="Proteomes" id="UP000178659"/>
    </source>
</evidence>
<comment type="caution">
    <text evidence="2">The sequence shown here is derived from an EMBL/GenBank/DDBJ whole genome shotgun (WGS) entry which is preliminary data.</text>
</comment>
<evidence type="ECO:0000313" key="2">
    <source>
        <dbReference type="EMBL" id="OGY12512.1"/>
    </source>
</evidence>
<dbReference type="AlphaFoldDB" id="A0A1G1VBA0"/>
<reference evidence="2 3" key="1">
    <citation type="journal article" date="2016" name="Nat. Commun.">
        <title>Thousands of microbial genomes shed light on interconnected biogeochemical processes in an aquifer system.</title>
        <authorList>
            <person name="Anantharaman K."/>
            <person name="Brown C.T."/>
            <person name="Hug L.A."/>
            <person name="Sharon I."/>
            <person name="Castelle C.J."/>
            <person name="Probst A.J."/>
            <person name="Thomas B.C."/>
            <person name="Singh A."/>
            <person name="Wilkins M.J."/>
            <person name="Karaoz U."/>
            <person name="Brodie E.L."/>
            <person name="Williams K.H."/>
            <person name="Hubbard S.S."/>
            <person name="Banfield J.F."/>
        </authorList>
    </citation>
    <scope>NUCLEOTIDE SEQUENCE [LARGE SCALE GENOMIC DNA]</scope>
</reference>
<keyword evidence="1" id="KW-1133">Transmembrane helix</keyword>
<sequence>MKEWLKESWWLIVLFISWLIEPLRWVFYVTLFGFVTYLLLIKFHPGSRVKNLEKLFADNRKKVSDHFELVVKDGKYLKDRRRELQRRQIIEIENKLDYLFGLYIKIKAKVRHDKKMLTNVAEDLCEYSKYAVDESSRVLWNGPIEWDGYSFYNNYIVRSEESVKAEEIEKNFKELLKKTNN</sequence>
<dbReference type="EMBL" id="MHCC01000027">
    <property type="protein sequence ID" value="OGY12512.1"/>
    <property type="molecule type" value="Genomic_DNA"/>
</dbReference>
<feature type="transmembrane region" description="Helical" evidence="1">
    <location>
        <begin position="12"/>
        <end position="40"/>
    </location>
</feature>
<keyword evidence="1" id="KW-0812">Transmembrane</keyword>
<proteinExistence type="predicted"/>
<name>A0A1G1VBA0_9BACT</name>
<dbReference type="Proteomes" id="UP000178659">
    <property type="component" value="Unassembled WGS sequence"/>
</dbReference>
<evidence type="ECO:0000256" key="1">
    <source>
        <dbReference type="SAM" id="Phobius"/>
    </source>
</evidence>
<organism evidence="2 3">
    <name type="scientific">Candidatus Blackburnbacteria bacterium RIFCSPLOWO2_01_FULL_40_20</name>
    <dbReference type="NCBI Taxonomy" id="1797519"/>
    <lineage>
        <taxon>Bacteria</taxon>
        <taxon>Candidatus Blackburniibacteriota</taxon>
    </lineage>
</organism>
<gene>
    <name evidence="2" type="ORF">A3A77_00885</name>
</gene>
<accession>A0A1G1VBA0</accession>